<protein>
    <recommendedName>
        <fullName evidence="8">Lysine-specific metallo-endopeptidase domain-containing protein</fullName>
    </recommendedName>
</protein>
<keyword evidence="4" id="KW-0479">Metal-binding</keyword>
<sequence length="432" mass="47959">MAYKTWRLYVPDSPRRWTASVLLLTFAIMIISWCQSKENPSIIPDLATKTLPKRSSNKHYKRDLHLSSSYKSESPSFPLHSFSTMRAAVATTVVSLMTLRAFAVPQLELAILPSSGPNSLSVKSTLTNTGSETVKLLNDPRTVLSQAETETFLLTNANGAPDFTGIRAKYSPDYVIKKNDPTSFTVLAPGQSHEIVHDLAGVYNFTRTGTGQYKIEALDTFDYVDEAGRLASLKAVAEPSVFELTGHLVPSEKSGSGSRLLRSRQSGLRFNKCSQSQQNDIAQAITDAEAYITEVQLYFGTHNAETERYSTWFGQFDTAHFGKVKDHFGKIQGKSWDTLYDCDCHMANVYAYVYPDRAGVVHLCPAFWSAPAMGTDSKAGTLIHEQTHFTINGGTRDYTYGQRSCRMLAKSQPDKAVRNADSHEFFAENPPQ</sequence>
<feature type="domain" description="Lysine-specific metallo-endopeptidase" evidence="8">
    <location>
        <begin position="297"/>
        <end position="428"/>
    </location>
</feature>
<proteinExistence type="inferred from homology"/>
<dbReference type="InterPro" id="IPR029463">
    <property type="entry name" value="Lys_MEP"/>
</dbReference>
<keyword evidence="6" id="KW-0862">Zinc</keyword>
<dbReference type="EMBL" id="CAJMWW010000258">
    <property type="protein sequence ID" value="CAE6460992.1"/>
    <property type="molecule type" value="Genomic_DNA"/>
</dbReference>
<organism evidence="9 10">
    <name type="scientific">Rhizoctonia solani</name>
    <dbReference type="NCBI Taxonomy" id="456999"/>
    <lineage>
        <taxon>Eukaryota</taxon>
        <taxon>Fungi</taxon>
        <taxon>Dikarya</taxon>
        <taxon>Basidiomycota</taxon>
        <taxon>Agaricomycotina</taxon>
        <taxon>Agaricomycetes</taxon>
        <taxon>Cantharellales</taxon>
        <taxon>Ceratobasidiaceae</taxon>
        <taxon>Rhizoctonia</taxon>
    </lineage>
</organism>
<comment type="similarity">
    <text evidence="2">Belongs to the peptidase M35 family.</text>
</comment>
<dbReference type="AlphaFoldDB" id="A0A8H3BQ59"/>
<evidence type="ECO:0000256" key="5">
    <source>
        <dbReference type="ARBA" id="ARBA00022801"/>
    </source>
</evidence>
<comment type="cofactor">
    <cofactor evidence="1">
        <name>Zn(2+)</name>
        <dbReference type="ChEBI" id="CHEBI:29105"/>
    </cofactor>
</comment>
<evidence type="ECO:0000256" key="3">
    <source>
        <dbReference type="ARBA" id="ARBA00022670"/>
    </source>
</evidence>
<evidence type="ECO:0000259" key="8">
    <source>
        <dbReference type="SMART" id="SM01351"/>
    </source>
</evidence>
<dbReference type="GO" id="GO:0046872">
    <property type="term" value="F:metal ion binding"/>
    <property type="evidence" value="ECO:0007669"/>
    <property type="project" value="UniProtKB-KW"/>
</dbReference>
<dbReference type="InterPro" id="IPR050414">
    <property type="entry name" value="Fungal_M35_metalloproteases"/>
</dbReference>
<accession>A0A8H3BQ59</accession>
<evidence type="ECO:0000256" key="7">
    <source>
        <dbReference type="ARBA" id="ARBA00023049"/>
    </source>
</evidence>
<reference evidence="9" key="1">
    <citation type="submission" date="2021-01" db="EMBL/GenBank/DDBJ databases">
        <authorList>
            <person name="Kaushik A."/>
        </authorList>
    </citation>
    <scope>NUCLEOTIDE SEQUENCE</scope>
    <source>
        <strain evidence="9">AG3-T5</strain>
    </source>
</reference>
<dbReference type="SMART" id="SM01351">
    <property type="entry name" value="Aspzincin_M35"/>
    <property type="match status" value="1"/>
</dbReference>
<dbReference type="Proteomes" id="UP000663841">
    <property type="component" value="Unassembled WGS sequence"/>
</dbReference>
<dbReference type="SUPFAM" id="SSF55486">
    <property type="entry name" value="Metalloproteases ('zincins'), catalytic domain"/>
    <property type="match status" value="1"/>
</dbReference>
<keyword evidence="7" id="KW-0482">Metalloprotease</keyword>
<evidence type="ECO:0000256" key="2">
    <source>
        <dbReference type="ARBA" id="ARBA00010279"/>
    </source>
</evidence>
<name>A0A8H3BQ59_9AGAM</name>
<evidence type="ECO:0000256" key="1">
    <source>
        <dbReference type="ARBA" id="ARBA00001947"/>
    </source>
</evidence>
<dbReference type="GO" id="GO:0004222">
    <property type="term" value="F:metalloendopeptidase activity"/>
    <property type="evidence" value="ECO:0007669"/>
    <property type="project" value="InterPro"/>
</dbReference>
<dbReference type="PANTHER" id="PTHR37016:SF3">
    <property type="entry name" value="NEUTRAL PROTEASE 2-RELATED"/>
    <property type="match status" value="1"/>
</dbReference>
<comment type="caution">
    <text evidence="9">The sequence shown here is derived from an EMBL/GenBank/DDBJ whole genome shotgun (WGS) entry which is preliminary data.</text>
</comment>
<dbReference type="Gene3D" id="3.40.390.10">
    <property type="entry name" value="Collagenase (Catalytic Domain)"/>
    <property type="match status" value="1"/>
</dbReference>
<gene>
    <name evidence="9" type="ORF">RDB_LOCUS151632</name>
</gene>
<dbReference type="InterPro" id="IPR024079">
    <property type="entry name" value="MetalloPept_cat_dom_sf"/>
</dbReference>
<dbReference type="PANTHER" id="PTHR37016">
    <property type="match status" value="1"/>
</dbReference>
<evidence type="ECO:0000256" key="4">
    <source>
        <dbReference type="ARBA" id="ARBA00022723"/>
    </source>
</evidence>
<dbReference type="Pfam" id="PF14521">
    <property type="entry name" value="Aspzincin_M35"/>
    <property type="match status" value="1"/>
</dbReference>
<evidence type="ECO:0000313" key="10">
    <source>
        <dbReference type="Proteomes" id="UP000663841"/>
    </source>
</evidence>
<keyword evidence="3" id="KW-0645">Protease</keyword>
<evidence type="ECO:0000313" key="9">
    <source>
        <dbReference type="EMBL" id="CAE6460992.1"/>
    </source>
</evidence>
<evidence type="ECO:0000256" key="6">
    <source>
        <dbReference type="ARBA" id="ARBA00022833"/>
    </source>
</evidence>
<dbReference type="GO" id="GO:0006508">
    <property type="term" value="P:proteolysis"/>
    <property type="evidence" value="ECO:0007669"/>
    <property type="project" value="UniProtKB-KW"/>
</dbReference>
<dbReference type="Gene3D" id="2.60.40.2970">
    <property type="match status" value="1"/>
</dbReference>
<keyword evidence="5" id="KW-0378">Hydrolase</keyword>